<keyword evidence="3" id="KW-0804">Transcription</keyword>
<dbReference type="Gene3D" id="2.60.40.3960">
    <property type="entry name" value="Velvet domain"/>
    <property type="match status" value="1"/>
</dbReference>
<protein>
    <recommendedName>
        <fullName evidence="6">Velvet domain-containing protein</fullName>
    </recommendedName>
</protein>
<evidence type="ECO:0000313" key="7">
    <source>
        <dbReference type="EMBL" id="WVN86553.1"/>
    </source>
</evidence>
<reference evidence="7" key="3">
    <citation type="submission" date="2024-01" db="EMBL/GenBank/DDBJ databases">
        <authorList>
            <person name="Coelho M.A."/>
            <person name="David-Palma M."/>
            <person name="Shea T."/>
            <person name="Sun S."/>
            <person name="Cuomo C.A."/>
            <person name="Heitman J."/>
        </authorList>
    </citation>
    <scope>NUCLEOTIDE SEQUENCE</scope>
    <source>
        <strain evidence="7">CBS 7841</strain>
    </source>
</reference>
<proteinExistence type="predicted"/>
<gene>
    <name evidence="7" type="ORF">L203_101720</name>
</gene>
<accession>A0AAJ8JQG3</accession>
<evidence type="ECO:0000256" key="5">
    <source>
        <dbReference type="SAM" id="MobiDB-lite"/>
    </source>
</evidence>
<dbReference type="PANTHER" id="PTHR33572">
    <property type="entry name" value="SPORE DEVELOPMENT REGULATOR VOSA"/>
    <property type="match status" value="1"/>
</dbReference>
<comment type="subcellular location">
    <subcellularLocation>
        <location evidence="1">Nucleus</location>
    </subcellularLocation>
</comment>
<evidence type="ECO:0000256" key="2">
    <source>
        <dbReference type="ARBA" id="ARBA00023015"/>
    </source>
</evidence>
<feature type="compositionally biased region" description="Polar residues" evidence="5">
    <location>
        <begin position="15"/>
        <end position="24"/>
    </location>
</feature>
<reference evidence="7" key="1">
    <citation type="submission" date="2016-06" db="EMBL/GenBank/DDBJ databases">
        <authorList>
            <person name="Cuomo C."/>
            <person name="Litvintseva A."/>
            <person name="Heitman J."/>
            <person name="Chen Y."/>
            <person name="Sun S."/>
            <person name="Springer D."/>
            <person name="Dromer F."/>
            <person name="Young S."/>
            <person name="Zeng Q."/>
            <person name="Chapman S."/>
            <person name="Gujja S."/>
            <person name="Saif S."/>
            <person name="Birren B."/>
        </authorList>
    </citation>
    <scope>NUCLEOTIDE SEQUENCE</scope>
    <source>
        <strain evidence="7">CBS 7841</strain>
    </source>
</reference>
<evidence type="ECO:0000259" key="6">
    <source>
        <dbReference type="PROSITE" id="PS51821"/>
    </source>
</evidence>
<reference evidence="7" key="2">
    <citation type="journal article" date="2022" name="Elife">
        <title>Obligate sexual reproduction of a homothallic fungus closely related to the Cryptococcus pathogenic species complex.</title>
        <authorList>
            <person name="Passer A.R."/>
            <person name="Clancey S.A."/>
            <person name="Shea T."/>
            <person name="David-Palma M."/>
            <person name="Averette A.F."/>
            <person name="Boekhout T."/>
            <person name="Porcel B.M."/>
            <person name="Nowrousian M."/>
            <person name="Cuomo C.A."/>
            <person name="Sun S."/>
            <person name="Heitman J."/>
            <person name="Coelho M.A."/>
        </authorList>
    </citation>
    <scope>NUCLEOTIDE SEQUENCE</scope>
    <source>
        <strain evidence="7">CBS 7841</strain>
    </source>
</reference>
<dbReference type="KEGG" id="cdep:91085933"/>
<evidence type="ECO:0000256" key="1">
    <source>
        <dbReference type="ARBA" id="ARBA00004123"/>
    </source>
</evidence>
<evidence type="ECO:0000256" key="3">
    <source>
        <dbReference type="ARBA" id="ARBA00023163"/>
    </source>
</evidence>
<keyword evidence="8" id="KW-1185">Reference proteome</keyword>
<dbReference type="PANTHER" id="PTHR33572:SF3">
    <property type="entry name" value="VELVET COMPLEX SUBUNIT B"/>
    <property type="match status" value="1"/>
</dbReference>
<feature type="region of interest" description="Disordered" evidence="5">
    <location>
        <begin position="1"/>
        <end position="39"/>
    </location>
</feature>
<dbReference type="Proteomes" id="UP000094043">
    <property type="component" value="Chromosome 2"/>
</dbReference>
<feature type="region of interest" description="Disordered" evidence="5">
    <location>
        <begin position="58"/>
        <end position="79"/>
    </location>
</feature>
<dbReference type="GeneID" id="91085933"/>
<dbReference type="PROSITE" id="PS51821">
    <property type="entry name" value="VELVET"/>
    <property type="match status" value="1"/>
</dbReference>
<dbReference type="Pfam" id="PF11754">
    <property type="entry name" value="Velvet"/>
    <property type="match status" value="1"/>
</dbReference>
<keyword evidence="4" id="KW-0539">Nucleus</keyword>
<dbReference type="InterPro" id="IPR021740">
    <property type="entry name" value="Velvet"/>
</dbReference>
<name>A0AAJ8JQG3_9TREE</name>
<dbReference type="InterPro" id="IPR038491">
    <property type="entry name" value="Velvet_dom_sf"/>
</dbReference>
<keyword evidence="2" id="KW-0805">Transcription regulation</keyword>
<sequence>MVSSITPARRKSTRKTATNPPSSSKKIHPPASDTFPIYTHSHHYQPYSYPYTYPIPPPPPQHVPSPPTSTAACPPPPPPASASAVVGNFLSGFQTDYPRVEPNRPLRRPRIIVDVQTQPTETSATESDICERDHSSEKIVVRKGVDLNGQDGQHCGEVRPPPPEAYMVIRPHRVPRAMWDDGVEGQVSTAEHWSYELQILQSPQRGKALGVQPLGRSHPPLSAPLIVQLLIRDYHSQILPLDNPNLSRRLVHMVMMVDLVSPDGSESRSLLRVKSHPDHVPPRYASFGSLPQVPPNVDREAKEYRNLLGSTFKPSTTLTLNGEKGAFFIFSELVVRNPGDFALKLKVLDIAGPPHVGTSIGVTKTLVETTTSPFTVYHHSNYPGSLPVTELSAELTRQGERNLGRRLRDSTVNGGGRGTSEEEE</sequence>
<dbReference type="EMBL" id="CP143785">
    <property type="protein sequence ID" value="WVN86553.1"/>
    <property type="molecule type" value="Genomic_DNA"/>
</dbReference>
<evidence type="ECO:0000313" key="8">
    <source>
        <dbReference type="Proteomes" id="UP000094043"/>
    </source>
</evidence>
<dbReference type="RefSeq" id="XP_066067253.1">
    <property type="nucleotide sequence ID" value="XM_066211156.1"/>
</dbReference>
<feature type="domain" description="Velvet" evidence="6">
    <location>
        <begin position="190"/>
        <end position="405"/>
    </location>
</feature>
<dbReference type="GO" id="GO:0005634">
    <property type="term" value="C:nucleus"/>
    <property type="evidence" value="ECO:0007669"/>
    <property type="project" value="UniProtKB-SubCell"/>
</dbReference>
<dbReference type="InterPro" id="IPR037525">
    <property type="entry name" value="Velvet_dom"/>
</dbReference>
<evidence type="ECO:0000256" key="4">
    <source>
        <dbReference type="ARBA" id="ARBA00023242"/>
    </source>
</evidence>
<organism evidence="7 8">
    <name type="scientific">Cryptococcus depauperatus CBS 7841</name>
    <dbReference type="NCBI Taxonomy" id="1295531"/>
    <lineage>
        <taxon>Eukaryota</taxon>
        <taxon>Fungi</taxon>
        <taxon>Dikarya</taxon>
        <taxon>Basidiomycota</taxon>
        <taxon>Agaricomycotina</taxon>
        <taxon>Tremellomycetes</taxon>
        <taxon>Tremellales</taxon>
        <taxon>Cryptococcaceae</taxon>
        <taxon>Cryptococcus</taxon>
    </lineage>
</organism>
<dbReference type="AlphaFoldDB" id="A0AAJ8JQG3"/>